<evidence type="ECO:0000313" key="1">
    <source>
        <dbReference type="EMBL" id="OAD75572.1"/>
    </source>
</evidence>
<dbReference type="GeneID" id="28996401"/>
<dbReference type="Proteomes" id="UP000077315">
    <property type="component" value="Unassembled WGS sequence"/>
</dbReference>
<gene>
    <name evidence="1" type="ORF">PHYBLDRAFT_166804</name>
</gene>
<keyword evidence="2" id="KW-1185">Reference proteome</keyword>
<sequence length="329" mass="36315">MALCLQELFGLVALANEAKKIWILLKALHPEIAYEVEKSGLPHSWDKLVCWAAKVEAVKEKYHYSDLRLVPKFEDALSELIQEFRSMKIYLFDTCHFLPQASGSFRFGLSGFGGSGPCGSGFDTAVNMVETTLVYAAKHARVVNLSSSKNPYTHNKGKAVDKTHLYAQGQLNTFPTNDIYMTLAPDLSPPIGSSPLAPKSRYLHPPPRELPVHISCKDVWERLKSVDADDWETQSLETNAANLNSDSKLDGYNSNSTVYNYHYNYKDFASSQPLRALITINGQVIPAIFDLSASVSIISKALALCLGLVPNVNRLPFSSLDGQAHPPAI</sequence>
<evidence type="ECO:0000313" key="2">
    <source>
        <dbReference type="Proteomes" id="UP000077315"/>
    </source>
</evidence>
<accession>A0A162UE24</accession>
<dbReference type="EMBL" id="KV440977">
    <property type="protein sequence ID" value="OAD75572.1"/>
    <property type="molecule type" value="Genomic_DNA"/>
</dbReference>
<dbReference type="OrthoDB" id="2285313at2759"/>
<dbReference type="STRING" id="763407.A0A162UE24"/>
<name>A0A162UE24_PHYB8</name>
<dbReference type="VEuPathDB" id="FungiDB:PHYBLDRAFT_166804"/>
<proteinExistence type="predicted"/>
<dbReference type="InParanoid" id="A0A162UE24"/>
<protein>
    <submittedName>
        <fullName evidence="1">Uncharacterized protein</fullName>
    </submittedName>
</protein>
<organism evidence="1 2">
    <name type="scientific">Phycomyces blakesleeanus (strain ATCC 8743b / DSM 1359 / FGSC 10004 / NBRC 33097 / NRRL 1555)</name>
    <dbReference type="NCBI Taxonomy" id="763407"/>
    <lineage>
        <taxon>Eukaryota</taxon>
        <taxon>Fungi</taxon>
        <taxon>Fungi incertae sedis</taxon>
        <taxon>Mucoromycota</taxon>
        <taxon>Mucoromycotina</taxon>
        <taxon>Mucoromycetes</taxon>
        <taxon>Mucorales</taxon>
        <taxon>Phycomycetaceae</taxon>
        <taxon>Phycomyces</taxon>
    </lineage>
</organism>
<dbReference type="AlphaFoldDB" id="A0A162UE24"/>
<dbReference type="RefSeq" id="XP_018293612.1">
    <property type="nucleotide sequence ID" value="XM_018435495.1"/>
</dbReference>
<reference evidence="2" key="1">
    <citation type="submission" date="2015-06" db="EMBL/GenBank/DDBJ databases">
        <title>Expansion of signal transduction pathways in fungi by whole-genome duplication.</title>
        <authorList>
            <consortium name="DOE Joint Genome Institute"/>
            <person name="Corrochano L.M."/>
            <person name="Kuo A."/>
            <person name="Marcet-Houben M."/>
            <person name="Polaino S."/>
            <person name="Salamov A."/>
            <person name="Villalobos J.M."/>
            <person name="Alvarez M.I."/>
            <person name="Avalos J."/>
            <person name="Benito E.P."/>
            <person name="Benoit I."/>
            <person name="Burger G."/>
            <person name="Camino L.P."/>
            <person name="Canovas D."/>
            <person name="Cerda-Olmedo E."/>
            <person name="Cheng J.-F."/>
            <person name="Dominguez A."/>
            <person name="Elias M."/>
            <person name="Eslava A.P."/>
            <person name="Glaser F."/>
            <person name="Grimwood J."/>
            <person name="Gutierrez G."/>
            <person name="Heitman J."/>
            <person name="Henrissat B."/>
            <person name="Iturriaga E.A."/>
            <person name="Lang B.F."/>
            <person name="Lavin J.L."/>
            <person name="Lee S."/>
            <person name="Li W."/>
            <person name="Lindquist E."/>
            <person name="Lopez-Garcia S."/>
            <person name="Luque E.M."/>
            <person name="Marcos A.T."/>
            <person name="Martin J."/>
            <person name="McCluskey K."/>
            <person name="Medina H.R."/>
            <person name="Miralles-Duran A."/>
            <person name="Miyazaki A."/>
            <person name="Munoz-Torres E."/>
            <person name="Oguiza J.A."/>
            <person name="Ohm R."/>
            <person name="Olmedo M."/>
            <person name="Orejas M."/>
            <person name="Ortiz-Castellanos L."/>
            <person name="Pisabarro A.G."/>
            <person name="Rodriguez-Romero J."/>
            <person name="Ruiz-Herrera J."/>
            <person name="Ruiz-Vazquez R."/>
            <person name="Sanz C."/>
            <person name="Schackwitz W."/>
            <person name="Schmutz J."/>
            <person name="Shahriari M."/>
            <person name="Shelest E."/>
            <person name="Silva-Franco F."/>
            <person name="Soanes D."/>
            <person name="Syed K."/>
            <person name="Tagua V.G."/>
            <person name="Talbot N.J."/>
            <person name="Thon M."/>
            <person name="De vries R.P."/>
            <person name="Wiebenga A."/>
            <person name="Yadav J.S."/>
            <person name="Braun E.L."/>
            <person name="Baker S."/>
            <person name="Garre V."/>
            <person name="Horwitz B."/>
            <person name="Torres-Martinez S."/>
            <person name="Idnurm A."/>
            <person name="Herrera-Estrella A."/>
            <person name="Gabaldon T."/>
            <person name="Grigoriev I.V."/>
        </authorList>
    </citation>
    <scope>NUCLEOTIDE SEQUENCE [LARGE SCALE GENOMIC DNA]</scope>
    <source>
        <strain evidence="2">NRRL 1555(-)</strain>
    </source>
</reference>